<gene>
    <name evidence="1" type="ORF">PCOR1329_LOCUS74664</name>
</gene>
<evidence type="ECO:0000313" key="1">
    <source>
        <dbReference type="EMBL" id="CAK0896092.1"/>
    </source>
</evidence>
<name>A0ABN9X9C5_9DINO</name>
<proteinExistence type="predicted"/>
<feature type="non-terminal residue" evidence="1">
    <location>
        <position position="1"/>
    </location>
</feature>
<protein>
    <submittedName>
        <fullName evidence="1">Uncharacterized protein</fullName>
    </submittedName>
</protein>
<accession>A0ABN9X9C5</accession>
<reference evidence="1" key="1">
    <citation type="submission" date="2023-10" db="EMBL/GenBank/DDBJ databases">
        <authorList>
            <person name="Chen Y."/>
            <person name="Shah S."/>
            <person name="Dougan E. K."/>
            <person name="Thang M."/>
            <person name="Chan C."/>
        </authorList>
    </citation>
    <scope>NUCLEOTIDE SEQUENCE [LARGE SCALE GENOMIC DNA]</scope>
</reference>
<evidence type="ECO:0000313" key="2">
    <source>
        <dbReference type="Proteomes" id="UP001189429"/>
    </source>
</evidence>
<comment type="caution">
    <text evidence="1">The sequence shown here is derived from an EMBL/GenBank/DDBJ whole genome shotgun (WGS) entry which is preliminary data.</text>
</comment>
<keyword evidence="2" id="KW-1185">Reference proteome</keyword>
<dbReference type="Proteomes" id="UP001189429">
    <property type="component" value="Unassembled WGS sequence"/>
</dbReference>
<dbReference type="EMBL" id="CAUYUJ010020141">
    <property type="protein sequence ID" value="CAK0896092.1"/>
    <property type="molecule type" value="Genomic_DNA"/>
</dbReference>
<organism evidence="1 2">
    <name type="scientific">Prorocentrum cordatum</name>
    <dbReference type="NCBI Taxonomy" id="2364126"/>
    <lineage>
        <taxon>Eukaryota</taxon>
        <taxon>Sar</taxon>
        <taxon>Alveolata</taxon>
        <taxon>Dinophyceae</taxon>
        <taxon>Prorocentrales</taxon>
        <taxon>Prorocentraceae</taxon>
        <taxon>Prorocentrum</taxon>
    </lineage>
</organism>
<sequence length="257" mass="27635">RQRIGICSGIGALLCWRGGDLCYTPIFIPLLRVCDAADMDALMDHTAAVVRSAMSSPLPKDVHPALWHAARTVADDVTRRVLNMNVLLKVFCSGAVVCAARWLEQSPSSSRAMDSLHPVLHGARVRGLAACGQVSRQIFSMLMAPSGAPASAYPTVNVVASQLPVWFMATYLRYYDQVAALMVNSLLGVELLQRAARDALGDSAPPVALGAVDVACAGLGVCCFARQLWGSYSADILWARSCCSKLYERAERLVRAP</sequence>